<gene>
    <name evidence="1" type="ORF">GCM10023338_05890</name>
</gene>
<evidence type="ECO:0000313" key="1">
    <source>
        <dbReference type="EMBL" id="GAA5095988.1"/>
    </source>
</evidence>
<name>A0ABP9MGT3_9GAMM</name>
<dbReference type="Proteomes" id="UP001500631">
    <property type="component" value="Unassembled WGS sequence"/>
</dbReference>
<sequence>MSYAVKDEQIENIITAEKTSPNCKIDINSPACRQDVKKALIIGLKDFNEETQGQTVGFLVTAGFLVVFSLTRTPQKSPFLWAFVCFVG</sequence>
<comment type="caution">
    <text evidence="1">The sequence shown here is derived from an EMBL/GenBank/DDBJ whole genome shotgun (WGS) entry which is preliminary data.</text>
</comment>
<organism evidence="1 2">
    <name type="scientific">Wohlfahrtiimonas larvae</name>
    <dbReference type="NCBI Taxonomy" id="1157986"/>
    <lineage>
        <taxon>Bacteria</taxon>
        <taxon>Pseudomonadati</taxon>
        <taxon>Pseudomonadota</taxon>
        <taxon>Gammaproteobacteria</taxon>
        <taxon>Cardiobacteriales</taxon>
        <taxon>Ignatzschineriaceae</taxon>
        <taxon>Wohlfahrtiimonas</taxon>
    </lineage>
</organism>
<proteinExistence type="predicted"/>
<reference evidence="2" key="1">
    <citation type="journal article" date="2019" name="Int. J. Syst. Evol. Microbiol.">
        <title>The Global Catalogue of Microorganisms (GCM) 10K type strain sequencing project: providing services to taxonomists for standard genome sequencing and annotation.</title>
        <authorList>
            <consortium name="The Broad Institute Genomics Platform"/>
            <consortium name="The Broad Institute Genome Sequencing Center for Infectious Disease"/>
            <person name="Wu L."/>
            <person name="Ma J."/>
        </authorList>
    </citation>
    <scope>NUCLEOTIDE SEQUENCE [LARGE SCALE GENOMIC DNA]</scope>
    <source>
        <strain evidence="2">JCM 18424</strain>
    </source>
</reference>
<dbReference type="EMBL" id="BAABKE010000002">
    <property type="protein sequence ID" value="GAA5095988.1"/>
    <property type="molecule type" value="Genomic_DNA"/>
</dbReference>
<protein>
    <submittedName>
        <fullName evidence="1">Uncharacterized protein</fullName>
    </submittedName>
</protein>
<evidence type="ECO:0000313" key="2">
    <source>
        <dbReference type="Proteomes" id="UP001500631"/>
    </source>
</evidence>
<accession>A0ABP9MGT3</accession>
<keyword evidence="2" id="KW-1185">Reference proteome</keyword>